<dbReference type="RefSeq" id="XP_064675244.1">
    <property type="nucleotide sequence ID" value="XM_064810011.1"/>
</dbReference>
<comment type="caution">
    <text evidence="1">The sequence shown here is derived from an EMBL/GenBank/DDBJ whole genome shotgun (WGS) entry which is preliminary data.</text>
</comment>
<dbReference type="EMBL" id="MU853332">
    <property type="protein sequence ID" value="KAK4117674.1"/>
    <property type="molecule type" value="Genomic_DNA"/>
</dbReference>
<reference evidence="1" key="1">
    <citation type="journal article" date="2023" name="Mol. Phylogenet. Evol.">
        <title>Genome-scale phylogeny and comparative genomics of the fungal order Sordariales.</title>
        <authorList>
            <person name="Hensen N."/>
            <person name="Bonometti L."/>
            <person name="Westerberg I."/>
            <person name="Brannstrom I.O."/>
            <person name="Guillou S."/>
            <person name="Cros-Aarteil S."/>
            <person name="Calhoun S."/>
            <person name="Haridas S."/>
            <person name="Kuo A."/>
            <person name="Mondo S."/>
            <person name="Pangilinan J."/>
            <person name="Riley R."/>
            <person name="LaButti K."/>
            <person name="Andreopoulos B."/>
            <person name="Lipzen A."/>
            <person name="Chen C."/>
            <person name="Yan M."/>
            <person name="Daum C."/>
            <person name="Ng V."/>
            <person name="Clum A."/>
            <person name="Steindorff A."/>
            <person name="Ohm R.A."/>
            <person name="Martin F."/>
            <person name="Silar P."/>
            <person name="Natvig D.O."/>
            <person name="Lalanne C."/>
            <person name="Gautier V."/>
            <person name="Ament-Velasquez S.L."/>
            <person name="Kruys A."/>
            <person name="Hutchinson M.I."/>
            <person name="Powell A.J."/>
            <person name="Barry K."/>
            <person name="Miller A.N."/>
            <person name="Grigoriev I.V."/>
            <person name="Debuchy R."/>
            <person name="Gladieux P."/>
            <person name="Hiltunen Thoren M."/>
            <person name="Johannesson H."/>
        </authorList>
    </citation>
    <scope>NUCLEOTIDE SEQUENCE</scope>
    <source>
        <strain evidence="1">CBS 508.74</strain>
    </source>
</reference>
<keyword evidence="2" id="KW-1185">Reference proteome</keyword>
<evidence type="ECO:0000313" key="2">
    <source>
        <dbReference type="Proteomes" id="UP001302812"/>
    </source>
</evidence>
<sequence>MLDNCTPAGPWWPGDSGRPYTSHLLIPVHSKRPSTRDARSRCYCEFPSIKLDQFTGCATHIPDLPLLSWQTPRVPCERSYEQCSFLAPWAGSRCPEFEELRFSKGYDIGRSCVWADPALRRQCATIRRTGHHRPTALPHWIAPAPRLLCLPVRGQKQHSGEAQHTLASHRQRRFCLLLSCTDRTNQAAARCDVPN</sequence>
<proteinExistence type="predicted"/>
<evidence type="ECO:0000313" key="1">
    <source>
        <dbReference type="EMBL" id="KAK4117674.1"/>
    </source>
</evidence>
<protein>
    <submittedName>
        <fullName evidence="1">Uncharacterized protein</fullName>
    </submittedName>
</protein>
<reference evidence="1" key="2">
    <citation type="submission" date="2023-05" db="EMBL/GenBank/DDBJ databases">
        <authorList>
            <consortium name="Lawrence Berkeley National Laboratory"/>
            <person name="Steindorff A."/>
            <person name="Hensen N."/>
            <person name="Bonometti L."/>
            <person name="Westerberg I."/>
            <person name="Brannstrom I.O."/>
            <person name="Guillou S."/>
            <person name="Cros-Aarteil S."/>
            <person name="Calhoun S."/>
            <person name="Haridas S."/>
            <person name="Kuo A."/>
            <person name="Mondo S."/>
            <person name="Pangilinan J."/>
            <person name="Riley R."/>
            <person name="Labutti K."/>
            <person name="Andreopoulos B."/>
            <person name="Lipzen A."/>
            <person name="Chen C."/>
            <person name="Yanf M."/>
            <person name="Daum C."/>
            <person name="Ng V."/>
            <person name="Clum A."/>
            <person name="Ohm R."/>
            <person name="Martin F."/>
            <person name="Silar P."/>
            <person name="Natvig D."/>
            <person name="Lalanne C."/>
            <person name="Gautier V."/>
            <person name="Ament-Velasquez S.L."/>
            <person name="Kruys A."/>
            <person name="Hutchinson M.I."/>
            <person name="Powell A.J."/>
            <person name="Barry K."/>
            <person name="Miller A.N."/>
            <person name="Grigoriev I.V."/>
            <person name="Debuchy R."/>
            <person name="Gladieux P."/>
            <person name="Thoren M.H."/>
            <person name="Johannesson H."/>
        </authorList>
    </citation>
    <scope>NUCLEOTIDE SEQUENCE</scope>
    <source>
        <strain evidence="1">CBS 508.74</strain>
    </source>
</reference>
<gene>
    <name evidence="1" type="ORF">N656DRAFT_54295</name>
</gene>
<dbReference type="Proteomes" id="UP001302812">
    <property type="component" value="Unassembled WGS sequence"/>
</dbReference>
<name>A0AAN6TNB3_9PEZI</name>
<organism evidence="1 2">
    <name type="scientific">Canariomyces notabilis</name>
    <dbReference type="NCBI Taxonomy" id="2074819"/>
    <lineage>
        <taxon>Eukaryota</taxon>
        <taxon>Fungi</taxon>
        <taxon>Dikarya</taxon>
        <taxon>Ascomycota</taxon>
        <taxon>Pezizomycotina</taxon>
        <taxon>Sordariomycetes</taxon>
        <taxon>Sordariomycetidae</taxon>
        <taxon>Sordariales</taxon>
        <taxon>Chaetomiaceae</taxon>
        <taxon>Canariomyces</taxon>
    </lineage>
</organism>
<dbReference type="AlphaFoldDB" id="A0AAN6TNB3"/>
<accession>A0AAN6TNB3</accession>
<dbReference type="GeneID" id="89934135"/>